<dbReference type="FunCoup" id="F0ZUF0">
    <property type="interactions" value="677"/>
</dbReference>
<name>F0ZUF0_DICPU</name>
<accession>F0ZUF0</accession>
<dbReference type="EMBL" id="GL871193">
    <property type="protein sequence ID" value="EGC32435.1"/>
    <property type="molecule type" value="Genomic_DNA"/>
</dbReference>
<feature type="region of interest" description="Disordered" evidence="1">
    <location>
        <begin position="299"/>
        <end position="351"/>
    </location>
</feature>
<dbReference type="PANTHER" id="PTHR10933:SF9">
    <property type="entry name" value="IMMUNOGLOBULIN-BINDING PROTEIN 1"/>
    <property type="match status" value="1"/>
</dbReference>
<evidence type="ECO:0000256" key="1">
    <source>
        <dbReference type="SAM" id="MobiDB-lite"/>
    </source>
</evidence>
<dbReference type="Gene3D" id="1.25.40.540">
    <property type="entry name" value="TAP42-like family"/>
    <property type="match status" value="1"/>
</dbReference>
<dbReference type="Proteomes" id="UP000001064">
    <property type="component" value="Unassembled WGS sequence"/>
</dbReference>
<gene>
    <name evidence="2" type="ORF">DICPUDRAFT_155594</name>
</gene>
<feature type="compositionally biased region" description="Basic and acidic residues" evidence="1">
    <location>
        <begin position="328"/>
        <end position="345"/>
    </location>
</feature>
<dbReference type="Pfam" id="PF04177">
    <property type="entry name" value="TAP42"/>
    <property type="match status" value="1"/>
</dbReference>
<evidence type="ECO:0008006" key="4">
    <source>
        <dbReference type="Google" id="ProtNLM"/>
    </source>
</evidence>
<keyword evidence="3" id="KW-1185">Reference proteome</keyword>
<proteinExistence type="predicted"/>
<evidence type="ECO:0000313" key="2">
    <source>
        <dbReference type="EMBL" id="EGC32435.1"/>
    </source>
</evidence>
<evidence type="ECO:0000313" key="3">
    <source>
        <dbReference type="Proteomes" id="UP000001064"/>
    </source>
</evidence>
<sequence>MEDNKYKPTTSTTTTNNSSSGSLHELTLFESFTMGQKHFIELDNSSMSTSDPEFQKQAKQAIAHFITSSMNATKQQIFSKNEDLEDIRTDLLKYLLIPYYLAELYLKITGADRLKFLKTSKQKIQMFLEDCERLELIDKEDLEIINRDGKADPVNRRNELISRNRRNKEIKTKLEYCIKKREELLKNSGSGGEIEESDTGDEELDRDFSILLIKEGVFKAVGLLETIDLEYNLLSQVEVLKEQNGGVVPPPKMPAKSNIGNFQILPDGRRVMLDRVFRPSHILPTLTPEQAAEIEMHNGGMVKGKGGKESEAPEKTDEQLDDEADDDDKLREKRRFDDYKDDNVRGHGKVS</sequence>
<reference evidence="3" key="1">
    <citation type="journal article" date="2011" name="Genome Biol.">
        <title>Comparative genomics of the social amoebae Dictyostelium discoideum and Dictyostelium purpureum.</title>
        <authorList>
            <consortium name="US DOE Joint Genome Institute (JGI-PGF)"/>
            <person name="Sucgang R."/>
            <person name="Kuo A."/>
            <person name="Tian X."/>
            <person name="Salerno W."/>
            <person name="Parikh A."/>
            <person name="Feasley C.L."/>
            <person name="Dalin E."/>
            <person name="Tu H."/>
            <person name="Huang E."/>
            <person name="Barry K."/>
            <person name="Lindquist E."/>
            <person name="Shapiro H."/>
            <person name="Bruce D."/>
            <person name="Schmutz J."/>
            <person name="Salamov A."/>
            <person name="Fey P."/>
            <person name="Gaudet P."/>
            <person name="Anjard C."/>
            <person name="Babu M.M."/>
            <person name="Basu S."/>
            <person name="Bushmanova Y."/>
            <person name="van der Wel H."/>
            <person name="Katoh-Kurasawa M."/>
            <person name="Dinh C."/>
            <person name="Coutinho P.M."/>
            <person name="Saito T."/>
            <person name="Elias M."/>
            <person name="Schaap P."/>
            <person name="Kay R.R."/>
            <person name="Henrissat B."/>
            <person name="Eichinger L."/>
            <person name="Rivero F."/>
            <person name="Putnam N.H."/>
            <person name="West C.M."/>
            <person name="Loomis W.F."/>
            <person name="Chisholm R.L."/>
            <person name="Shaulsky G."/>
            <person name="Strassmann J.E."/>
            <person name="Queller D.C."/>
            <person name="Kuspa A."/>
            <person name="Grigoriev I.V."/>
        </authorList>
    </citation>
    <scope>NUCLEOTIDE SEQUENCE [LARGE SCALE GENOMIC DNA]</scope>
    <source>
        <strain evidence="3">QSDP1</strain>
    </source>
</reference>
<dbReference type="InterPro" id="IPR038511">
    <property type="entry name" value="TAP42/TAP46-like_sf"/>
</dbReference>
<dbReference type="GeneID" id="10508969"/>
<dbReference type="GO" id="GO:0009966">
    <property type="term" value="P:regulation of signal transduction"/>
    <property type="evidence" value="ECO:0007669"/>
    <property type="project" value="InterPro"/>
</dbReference>
<dbReference type="GO" id="GO:0035303">
    <property type="term" value="P:regulation of dephosphorylation"/>
    <property type="evidence" value="ECO:0000318"/>
    <property type="project" value="GO_Central"/>
</dbReference>
<protein>
    <recommendedName>
        <fullName evidence="4">TAP42-like protein</fullName>
    </recommendedName>
</protein>
<dbReference type="InParanoid" id="F0ZUF0"/>
<feature type="compositionally biased region" description="Low complexity" evidence="1">
    <location>
        <begin position="9"/>
        <end position="20"/>
    </location>
</feature>
<dbReference type="RefSeq" id="XP_003291047.1">
    <property type="nucleotide sequence ID" value="XM_003290999.1"/>
</dbReference>
<dbReference type="STRING" id="5786.F0ZUF0"/>
<dbReference type="VEuPathDB" id="AmoebaDB:DICPUDRAFT_155594"/>
<feature type="compositionally biased region" description="Basic and acidic residues" evidence="1">
    <location>
        <begin position="306"/>
        <end position="318"/>
    </location>
</feature>
<dbReference type="GO" id="GO:0005829">
    <property type="term" value="C:cytosol"/>
    <property type="evidence" value="ECO:0000318"/>
    <property type="project" value="GO_Central"/>
</dbReference>
<dbReference type="OMA" id="ASKIHRT"/>
<dbReference type="PANTHER" id="PTHR10933">
    <property type="entry name" value="IMMUNOGLOBULIN-BINDING PROTEIN 1"/>
    <property type="match status" value="1"/>
</dbReference>
<dbReference type="OrthoDB" id="10261753at2759"/>
<feature type="region of interest" description="Disordered" evidence="1">
    <location>
        <begin position="1"/>
        <end position="22"/>
    </location>
</feature>
<dbReference type="GO" id="GO:0051721">
    <property type="term" value="F:protein phosphatase 2A binding"/>
    <property type="evidence" value="ECO:0000318"/>
    <property type="project" value="GO_Central"/>
</dbReference>
<organism evidence="2 3">
    <name type="scientific">Dictyostelium purpureum</name>
    <name type="common">Slime mold</name>
    <dbReference type="NCBI Taxonomy" id="5786"/>
    <lineage>
        <taxon>Eukaryota</taxon>
        <taxon>Amoebozoa</taxon>
        <taxon>Evosea</taxon>
        <taxon>Eumycetozoa</taxon>
        <taxon>Dictyostelia</taxon>
        <taxon>Dictyosteliales</taxon>
        <taxon>Dictyosteliaceae</taxon>
        <taxon>Dictyostelium</taxon>
    </lineage>
</organism>
<dbReference type="AlphaFoldDB" id="F0ZUF0"/>
<dbReference type="KEGG" id="dpp:DICPUDRAFT_155594"/>
<dbReference type="eggNOG" id="KOG2830">
    <property type="taxonomic scope" value="Eukaryota"/>
</dbReference>
<dbReference type="InterPro" id="IPR007304">
    <property type="entry name" value="TAP46-like"/>
</dbReference>